<dbReference type="Gene3D" id="3.40.50.300">
    <property type="entry name" value="P-loop containing nucleotide triphosphate hydrolases"/>
    <property type="match status" value="1"/>
</dbReference>
<dbReference type="RefSeq" id="WP_161125173.1">
    <property type="nucleotide sequence ID" value="NZ_VYSB01000008.1"/>
</dbReference>
<protein>
    <submittedName>
        <fullName evidence="6">ABC transporter ATP-binding protein</fullName>
    </submittedName>
</protein>
<evidence type="ECO:0000256" key="4">
    <source>
        <dbReference type="ARBA" id="ARBA00022840"/>
    </source>
</evidence>
<evidence type="ECO:0000313" key="6">
    <source>
        <dbReference type="EMBL" id="MYZ52292.1"/>
    </source>
</evidence>
<evidence type="ECO:0000256" key="1">
    <source>
        <dbReference type="ARBA" id="ARBA00022448"/>
    </source>
</evidence>
<keyword evidence="2" id="KW-1003">Cell membrane</keyword>
<gene>
    <name evidence="6" type="ORF">F5985_09150</name>
</gene>
<dbReference type="GO" id="GO:0016887">
    <property type="term" value="F:ATP hydrolysis activity"/>
    <property type="evidence" value="ECO:0007669"/>
    <property type="project" value="InterPro"/>
</dbReference>
<dbReference type="PANTHER" id="PTHR45772:SF2">
    <property type="entry name" value="ABC TRANSPORTER ATP-BINDING PROTEIN"/>
    <property type="match status" value="1"/>
</dbReference>
<sequence length="251" mass="27555">MTNFLLQTESITKRYGALLVTDQVSLDVREGELHAIIGPNGAGKTTLINQLSGELRSDSGRIHFGGKDVSTLGINERARLGLVRSYQITSVFDEFTVRENAALAAMGARQHAFRFWSSLLADRQALSTAEEAIAAAGLESRAHLLASELGYGERRQLELAMALAARPRFLLLDEPMAGMSVQESAAVVELLKSLKRQYTILLVEHDMNAVFALADRISVLVYGRLMITGTPDEIRGNDEVRAIYLGDEEIH</sequence>
<comment type="caution">
    <text evidence="6">The sequence shown here is derived from an EMBL/GenBank/DDBJ whole genome shotgun (WGS) entry which is preliminary data.</text>
</comment>
<keyword evidence="1" id="KW-0813">Transport</keyword>
<dbReference type="Proteomes" id="UP000481947">
    <property type="component" value="Unassembled WGS sequence"/>
</dbReference>
<dbReference type="InterPro" id="IPR003593">
    <property type="entry name" value="AAA+_ATPase"/>
</dbReference>
<dbReference type="PANTHER" id="PTHR45772">
    <property type="entry name" value="CONSERVED COMPONENT OF ABC TRANSPORTER FOR NATURAL AMINO ACIDS-RELATED"/>
    <property type="match status" value="1"/>
</dbReference>
<feature type="domain" description="ABC transporter" evidence="5">
    <location>
        <begin position="6"/>
        <end position="247"/>
    </location>
</feature>
<dbReference type="GO" id="GO:0005524">
    <property type="term" value="F:ATP binding"/>
    <property type="evidence" value="ECO:0007669"/>
    <property type="project" value="UniProtKB-KW"/>
</dbReference>
<keyword evidence="3" id="KW-0547">Nucleotide-binding</keyword>
<evidence type="ECO:0000256" key="2">
    <source>
        <dbReference type="ARBA" id="ARBA00022475"/>
    </source>
</evidence>
<evidence type="ECO:0000313" key="7">
    <source>
        <dbReference type="Proteomes" id="UP000481947"/>
    </source>
</evidence>
<name>A0A7C9IXU1_9BURK</name>
<dbReference type="InterPro" id="IPR003439">
    <property type="entry name" value="ABC_transporter-like_ATP-bd"/>
</dbReference>
<keyword evidence="4 6" id="KW-0067">ATP-binding</keyword>
<dbReference type="InterPro" id="IPR032823">
    <property type="entry name" value="BCA_ABC_TP_C"/>
</dbReference>
<dbReference type="SUPFAM" id="SSF52540">
    <property type="entry name" value="P-loop containing nucleoside triphosphate hydrolases"/>
    <property type="match status" value="1"/>
</dbReference>
<proteinExistence type="predicted"/>
<dbReference type="Pfam" id="PF00005">
    <property type="entry name" value="ABC_tran"/>
    <property type="match status" value="1"/>
</dbReference>
<dbReference type="PROSITE" id="PS50893">
    <property type="entry name" value="ABC_TRANSPORTER_2"/>
    <property type="match status" value="1"/>
</dbReference>
<dbReference type="InterPro" id="IPR051120">
    <property type="entry name" value="ABC_AA/LPS_Transport"/>
</dbReference>
<reference evidence="6 7" key="1">
    <citation type="submission" date="2019-09" db="EMBL/GenBank/DDBJ databases">
        <title>Identification of Malikia spinosa a prominent benzene-, toluene-, and ethylbenzene-degrading bacterium: enrichment, isolation and whole genome sequencing.</title>
        <authorList>
            <person name="Tancsics A."/>
            <person name="Revesz F."/>
            <person name="Kriszt B."/>
        </authorList>
    </citation>
    <scope>NUCLEOTIDE SEQUENCE [LARGE SCALE GENOMIC DNA]</scope>
    <source>
        <strain evidence="6 7">AB6</strain>
    </source>
</reference>
<dbReference type="GO" id="GO:0005886">
    <property type="term" value="C:plasma membrane"/>
    <property type="evidence" value="ECO:0007669"/>
    <property type="project" value="TreeGrafter"/>
</dbReference>
<dbReference type="InterPro" id="IPR027417">
    <property type="entry name" value="P-loop_NTPase"/>
</dbReference>
<evidence type="ECO:0000259" key="5">
    <source>
        <dbReference type="PROSITE" id="PS50893"/>
    </source>
</evidence>
<dbReference type="SMART" id="SM00382">
    <property type="entry name" value="AAA"/>
    <property type="match status" value="1"/>
</dbReference>
<organism evidence="6 7">
    <name type="scientific">Malikia spinosa</name>
    <dbReference type="NCBI Taxonomy" id="86180"/>
    <lineage>
        <taxon>Bacteria</taxon>
        <taxon>Pseudomonadati</taxon>
        <taxon>Pseudomonadota</taxon>
        <taxon>Betaproteobacteria</taxon>
        <taxon>Burkholderiales</taxon>
        <taxon>Comamonadaceae</taxon>
        <taxon>Malikia</taxon>
    </lineage>
</organism>
<keyword evidence="2" id="KW-0472">Membrane</keyword>
<accession>A0A7C9IXU1</accession>
<evidence type="ECO:0000256" key="3">
    <source>
        <dbReference type="ARBA" id="ARBA00022741"/>
    </source>
</evidence>
<dbReference type="AlphaFoldDB" id="A0A7C9IXU1"/>
<dbReference type="CDD" id="cd03219">
    <property type="entry name" value="ABC_Mj1267_LivG_branched"/>
    <property type="match status" value="1"/>
</dbReference>
<dbReference type="EMBL" id="VYSB01000008">
    <property type="protein sequence ID" value="MYZ52292.1"/>
    <property type="molecule type" value="Genomic_DNA"/>
</dbReference>
<dbReference type="Pfam" id="PF12399">
    <property type="entry name" value="BCA_ABC_TP_C"/>
    <property type="match status" value="1"/>
</dbReference>